<keyword evidence="5 9" id="KW-0479">Metal-binding</keyword>
<evidence type="ECO:0000256" key="10">
    <source>
        <dbReference type="RuleBase" id="RU004338"/>
    </source>
</evidence>
<evidence type="ECO:0000256" key="1">
    <source>
        <dbReference type="ARBA" id="ARBA00001342"/>
    </source>
</evidence>
<dbReference type="OrthoDB" id="9784786at2"/>
<accession>A0A1I3QCD2</accession>
<dbReference type="AlphaFoldDB" id="A0A1I3QCD2"/>
<dbReference type="EC" id="4.1.3.17" evidence="10"/>
<dbReference type="Proteomes" id="UP000199545">
    <property type="component" value="Unassembled WGS sequence"/>
</dbReference>
<reference evidence="11 12" key="1">
    <citation type="submission" date="2016-10" db="EMBL/GenBank/DDBJ databases">
        <authorList>
            <person name="de Groot N.N."/>
        </authorList>
    </citation>
    <scope>NUCLEOTIDE SEQUENCE [LARGE SCALE GENOMIC DNA]</scope>
    <source>
        <strain evidence="11 12">DSM 44778</strain>
    </source>
</reference>
<comment type="catalytic activity">
    <reaction evidence="8 10">
        <text>oxaloacetate + H(+) = pyruvate + CO2</text>
        <dbReference type="Rhea" id="RHEA:15641"/>
        <dbReference type="ChEBI" id="CHEBI:15361"/>
        <dbReference type="ChEBI" id="CHEBI:15378"/>
        <dbReference type="ChEBI" id="CHEBI:16452"/>
        <dbReference type="ChEBI" id="CHEBI:16526"/>
        <dbReference type="EC" id="4.1.1.112"/>
    </reaction>
</comment>
<dbReference type="NCBIfam" id="NF006875">
    <property type="entry name" value="PRK09372.1"/>
    <property type="match status" value="1"/>
</dbReference>
<evidence type="ECO:0000256" key="7">
    <source>
        <dbReference type="ARBA" id="ARBA00025046"/>
    </source>
</evidence>
<keyword evidence="9" id="KW-0460">Magnesium</keyword>
<dbReference type="NCBIfam" id="TIGR01935">
    <property type="entry name" value="NOT-MenG"/>
    <property type="match status" value="1"/>
</dbReference>
<keyword evidence="6 10" id="KW-0456">Lyase</keyword>
<comment type="function">
    <text evidence="7 10">Catalyzes the aldol cleavage of 4-hydroxy-4-methyl-2-oxoglutarate (HMG) into 2 molecules of pyruvate. Also contains a secondary oxaloacetate (OAA) decarboxylase activity due to the common pyruvate enolate transition state formed following C-C bond cleavage in the retro-aldol and decarboxylation reactions.</text>
</comment>
<feature type="binding site" evidence="9">
    <location>
        <position position="96"/>
    </location>
    <ligand>
        <name>Mg(2+)</name>
        <dbReference type="ChEBI" id="CHEBI:18420"/>
    </ligand>
</feature>
<name>A0A1I3QCD2_9BACL</name>
<dbReference type="Gene3D" id="3.50.30.40">
    <property type="entry name" value="Ribonuclease E inhibitor RraA/RraA-like"/>
    <property type="match status" value="1"/>
</dbReference>
<comment type="cofactor">
    <cofactor evidence="9">
        <name>Mg(2+)</name>
        <dbReference type="ChEBI" id="CHEBI:18420"/>
    </cofactor>
</comment>
<dbReference type="Pfam" id="PF03737">
    <property type="entry name" value="RraA-like"/>
    <property type="match status" value="1"/>
</dbReference>
<dbReference type="SUPFAM" id="SSF89562">
    <property type="entry name" value="RraA-like"/>
    <property type="match status" value="1"/>
</dbReference>
<dbReference type="GO" id="GO:0008948">
    <property type="term" value="F:oxaloacetate decarboxylase activity"/>
    <property type="evidence" value="ECO:0007669"/>
    <property type="project" value="UniProtKB-EC"/>
</dbReference>
<dbReference type="GO" id="GO:0051252">
    <property type="term" value="P:regulation of RNA metabolic process"/>
    <property type="evidence" value="ECO:0007669"/>
    <property type="project" value="InterPro"/>
</dbReference>
<comment type="subunit">
    <text evidence="4 10">Homotrimer.</text>
</comment>
<organism evidence="11 12">
    <name type="scientific">Thermoflavimicrobium dichotomicum</name>
    <dbReference type="NCBI Taxonomy" id="46223"/>
    <lineage>
        <taxon>Bacteria</taxon>
        <taxon>Bacillati</taxon>
        <taxon>Bacillota</taxon>
        <taxon>Bacilli</taxon>
        <taxon>Bacillales</taxon>
        <taxon>Thermoactinomycetaceae</taxon>
        <taxon>Thermoflavimicrobium</taxon>
    </lineage>
</organism>
<dbReference type="EMBL" id="FORR01000007">
    <property type="protein sequence ID" value="SFJ31229.1"/>
    <property type="molecule type" value="Genomic_DNA"/>
</dbReference>
<dbReference type="STRING" id="46223.SAMN05421852_10795"/>
<dbReference type="CDD" id="cd16841">
    <property type="entry name" value="RraA_family"/>
    <property type="match status" value="1"/>
</dbReference>
<protein>
    <recommendedName>
        <fullName evidence="10">4-hydroxy-4-methyl-2-oxoglutarate aldolase</fullName>
        <shortName evidence="10">HMG aldolase</shortName>
        <ecNumber evidence="10">4.1.1.112</ecNumber>
        <ecNumber evidence="10">4.1.3.17</ecNumber>
    </recommendedName>
    <alternativeName>
        <fullName evidence="10">Oxaloacetate decarboxylase</fullName>
    </alternativeName>
</protein>
<dbReference type="RefSeq" id="WP_093229687.1">
    <property type="nucleotide sequence ID" value="NZ_FORR01000007.1"/>
</dbReference>
<evidence type="ECO:0000256" key="8">
    <source>
        <dbReference type="ARBA" id="ARBA00047973"/>
    </source>
</evidence>
<dbReference type="GO" id="GO:0046872">
    <property type="term" value="F:metal ion binding"/>
    <property type="evidence" value="ECO:0007669"/>
    <property type="project" value="UniProtKB-KW"/>
</dbReference>
<dbReference type="GO" id="GO:0047443">
    <property type="term" value="F:4-hydroxy-4-methyl-2-oxoglutarate aldolase activity"/>
    <property type="evidence" value="ECO:0007669"/>
    <property type="project" value="UniProtKB-EC"/>
</dbReference>
<evidence type="ECO:0000256" key="6">
    <source>
        <dbReference type="ARBA" id="ARBA00023239"/>
    </source>
</evidence>
<gene>
    <name evidence="11" type="ORF">SAMN05421852_10795</name>
</gene>
<evidence type="ECO:0000313" key="12">
    <source>
        <dbReference type="Proteomes" id="UP000199545"/>
    </source>
</evidence>
<proteinExistence type="inferred from homology"/>
<sequence>MKTTDLCDAFLEKLQVSEDLFQSFGKKKSFHGPIHTVQVYEDNVLVRQALETIPAGSVLVVDGGGSKKCALLGDRLAEIAVERGIQGVIVYGCVRDTKELAELDLGVMALGKSPVKSKKDGKGKRDVTVRFAGVEWIPGHYVYVDEDGIVLSAENLLKNKEI</sequence>
<dbReference type="InterPro" id="IPR010203">
    <property type="entry name" value="RraA"/>
</dbReference>
<dbReference type="PANTHER" id="PTHR33254">
    <property type="entry name" value="4-HYDROXY-4-METHYL-2-OXOGLUTARATE ALDOLASE 3-RELATED"/>
    <property type="match status" value="1"/>
</dbReference>
<dbReference type="InterPro" id="IPR036704">
    <property type="entry name" value="RraA/RraA-like_sf"/>
</dbReference>
<dbReference type="InterPro" id="IPR005493">
    <property type="entry name" value="RraA/RraA-like"/>
</dbReference>
<feature type="binding site" evidence="9">
    <location>
        <position position="95"/>
    </location>
    <ligand>
        <name>substrate</name>
    </ligand>
</feature>
<comment type="cofactor">
    <cofactor evidence="2 10">
        <name>a divalent metal cation</name>
        <dbReference type="ChEBI" id="CHEBI:60240"/>
    </cofactor>
</comment>
<evidence type="ECO:0000256" key="4">
    <source>
        <dbReference type="ARBA" id="ARBA00011233"/>
    </source>
</evidence>
<evidence type="ECO:0000256" key="9">
    <source>
        <dbReference type="PIRSR" id="PIRSR605493-1"/>
    </source>
</evidence>
<evidence type="ECO:0000256" key="3">
    <source>
        <dbReference type="ARBA" id="ARBA00008621"/>
    </source>
</evidence>
<dbReference type="EC" id="4.1.1.112" evidence="10"/>
<keyword evidence="12" id="KW-1185">Reference proteome</keyword>
<evidence type="ECO:0000313" key="11">
    <source>
        <dbReference type="EMBL" id="SFJ31229.1"/>
    </source>
</evidence>
<comment type="similarity">
    <text evidence="3 10">Belongs to the class II aldolase/RraA-like family.</text>
</comment>
<dbReference type="PANTHER" id="PTHR33254:SF4">
    <property type="entry name" value="4-HYDROXY-4-METHYL-2-OXOGLUTARATE ALDOLASE 3-RELATED"/>
    <property type="match status" value="1"/>
</dbReference>
<evidence type="ECO:0000256" key="5">
    <source>
        <dbReference type="ARBA" id="ARBA00022723"/>
    </source>
</evidence>
<comment type="catalytic activity">
    <reaction evidence="1 10">
        <text>4-hydroxy-4-methyl-2-oxoglutarate = 2 pyruvate</text>
        <dbReference type="Rhea" id="RHEA:22748"/>
        <dbReference type="ChEBI" id="CHEBI:15361"/>
        <dbReference type="ChEBI" id="CHEBI:58276"/>
        <dbReference type="EC" id="4.1.3.17"/>
    </reaction>
</comment>
<feature type="binding site" evidence="9">
    <location>
        <begin position="73"/>
        <end position="76"/>
    </location>
    <ligand>
        <name>substrate</name>
    </ligand>
</feature>
<evidence type="ECO:0000256" key="2">
    <source>
        <dbReference type="ARBA" id="ARBA00001968"/>
    </source>
</evidence>
<dbReference type="GO" id="GO:0008428">
    <property type="term" value="F:ribonuclease inhibitor activity"/>
    <property type="evidence" value="ECO:0007669"/>
    <property type="project" value="InterPro"/>
</dbReference>